<dbReference type="EMBL" id="NMUL01000060">
    <property type="protein sequence ID" value="OXM60446.1"/>
    <property type="molecule type" value="Genomic_DNA"/>
</dbReference>
<reference evidence="3" key="1">
    <citation type="submission" date="2017-07" db="EMBL/GenBank/DDBJ databases">
        <title>Comparative genome mining reveals phylogenetic distribution patterns of secondary metabolites in Amycolatopsis.</title>
        <authorList>
            <person name="Adamek M."/>
            <person name="Alanjary M."/>
            <person name="Sales-Ortells H."/>
            <person name="Goodfellow M."/>
            <person name="Bull A.T."/>
            <person name="Kalinowski J."/>
            <person name="Ziemert N."/>
        </authorList>
    </citation>
    <scope>NUCLEOTIDE SEQUENCE [LARGE SCALE GENOMIC DNA]</scope>
    <source>
        <strain evidence="3">H5</strain>
    </source>
</reference>
<proteinExistence type="predicted"/>
<dbReference type="Pfam" id="PF07336">
    <property type="entry name" value="ABATE"/>
    <property type="match status" value="1"/>
</dbReference>
<dbReference type="Proteomes" id="UP000215199">
    <property type="component" value="Unassembled WGS sequence"/>
</dbReference>
<dbReference type="Pfam" id="PF11706">
    <property type="entry name" value="zf-CGNR"/>
    <property type="match status" value="1"/>
</dbReference>
<dbReference type="InterPro" id="IPR021005">
    <property type="entry name" value="Znf_CGNR"/>
</dbReference>
<sequence length="178" mass="19701">MTTFRWHGGRLSVNFTATLGMRWGPVVERLREPADLARWFRDADMTGELVEVSAADLAEARDLREALYALFVGMSTDVSLVNRWLANPVPSGTLEVVSGKLTRLPPDTDARGLLGLVARDGADLLTGPWAHRIHECERPDCSLLFVDESRAGARRWCSMETCGARSKMARYRAAQPGT</sequence>
<evidence type="ECO:0000313" key="2">
    <source>
        <dbReference type="EMBL" id="OXM60446.1"/>
    </source>
</evidence>
<keyword evidence="3" id="KW-1185">Reference proteome</keyword>
<dbReference type="SUPFAM" id="SSF160904">
    <property type="entry name" value="Jann2411-like"/>
    <property type="match status" value="1"/>
</dbReference>
<dbReference type="RefSeq" id="WP_093953201.1">
    <property type="nucleotide sequence ID" value="NZ_NMUL01000060.1"/>
</dbReference>
<evidence type="ECO:0000313" key="3">
    <source>
        <dbReference type="Proteomes" id="UP000215199"/>
    </source>
</evidence>
<dbReference type="InterPro" id="IPR023286">
    <property type="entry name" value="ABATE_dom_sf"/>
</dbReference>
<dbReference type="Gene3D" id="1.10.3300.10">
    <property type="entry name" value="Jann2411-like domain"/>
    <property type="match status" value="1"/>
</dbReference>
<dbReference type="PANTHER" id="PTHR35525:SF3">
    <property type="entry name" value="BLL6575 PROTEIN"/>
    <property type="match status" value="1"/>
</dbReference>
<dbReference type="OrthoDB" id="123307at2"/>
<comment type="caution">
    <text evidence="2">The sequence shown here is derived from an EMBL/GenBank/DDBJ whole genome shotgun (WGS) entry which is preliminary data.</text>
</comment>
<organism evidence="2 3">
    <name type="scientific">Amycolatopsis vastitatis</name>
    <dbReference type="NCBI Taxonomy" id="1905142"/>
    <lineage>
        <taxon>Bacteria</taxon>
        <taxon>Bacillati</taxon>
        <taxon>Actinomycetota</taxon>
        <taxon>Actinomycetes</taxon>
        <taxon>Pseudonocardiales</taxon>
        <taxon>Pseudonocardiaceae</taxon>
        <taxon>Amycolatopsis</taxon>
    </lineage>
</organism>
<dbReference type="PANTHER" id="PTHR35525">
    <property type="entry name" value="BLL6575 PROTEIN"/>
    <property type="match status" value="1"/>
</dbReference>
<feature type="domain" description="Zinc finger CGNR" evidence="1">
    <location>
        <begin position="132"/>
        <end position="173"/>
    </location>
</feature>
<protein>
    <recommendedName>
        <fullName evidence="1">Zinc finger CGNR domain-containing protein</fullName>
    </recommendedName>
</protein>
<dbReference type="AlphaFoldDB" id="A0A229SNJ1"/>
<accession>A0A229SNJ1</accession>
<gene>
    <name evidence="2" type="ORF">CF165_42195</name>
</gene>
<evidence type="ECO:0000259" key="1">
    <source>
        <dbReference type="Pfam" id="PF11706"/>
    </source>
</evidence>
<name>A0A229SNJ1_9PSEU</name>
<dbReference type="InterPro" id="IPR010852">
    <property type="entry name" value="ABATE"/>
</dbReference>